<evidence type="ECO:0000313" key="2">
    <source>
        <dbReference type="EMBL" id="KAG6531601.1"/>
    </source>
</evidence>
<reference evidence="2 3" key="1">
    <citation type="submission" date="2020-08" db="EMBL/GenBank/DDBJ databases">
        <title>Plant Genome Project.</title>
        <authorList>
            <person name="Zhang R.-G."/>
        </authorList>
    </citation>
    <scope>NUCLEOTIDE SEQUENCE [LARGE SCALE GENOMIC DNA]</scope>
    <source>
        <tissue evidence="2">Rhizome</tissue>
    </source>
</reference>
<feature type="region of interest" description="Disordered" evidence="1">
    <location>
        <begin position="36"/>
        <end position="67"/>
    </location>
</feature>
<dbReference type="AlphaFoldDB" id="A0A8J5IAM4"/>
<dbReference type="EMBL" id="JACMSC010000002">
    <property type="protein sequence ID" value="KAG6531601.1"/>
    <property type="molecule type" value="Genomic_DNA"/>
</dbReference>
<protein>
    <submittedName>
        <fullName evidence="2">Uncharacterized protein</fullName>
    </submittedName>
</protein>
<proteinExistence type="predicted"/>
<dbReference type="Proteomes" id="UP000734854">
    <property type="component" value="Unassembled WGS sequence"/>
</dbReference>
<sequence>MATAACCANGVRLWMEGLAGNLLWWRLTRGLPDLSNHEREQSIVEPKDGAEGECGEETEEDPPVSPPLTRAVVEEDTIVSPLNSCVSEDEEESKSLETTMMLLAGCLM</sequence>
<evidence type="ECO:0000313" key="3">
    <source>
        <dbReference type="Proteomes" id="UP000734854"/>
    </source>
</evidence>
<gene>
    <name evidence="2" type="ORF">ZIOFF_005416</name>
</gene>
<comment type="caution">
    <text evidence="2">The sequence shown here is derived from an EMBL/GenBank/DDBJ whole genome shotgun (WGS) entry which is preliminary data.</text>
</comment>
<feature type="compositionally biased region" description="Acidic residues" evidence="1">
    <location>
        <begin position="51"/>
        <end position="62"/>
    </location>
</feature>
<accession>A0A8J5IAM4</accession>
<name>A0A8J5IAM4_ZINOF</name>
<keyword evidence="3" id="KW-1185">Reference proteome</keyword>
<feature type="compositionally biased region" description="Basic and acidic residues" evidence="1">
    <location>
        <begin position="36"/>
        <end position="50"/>
    </location>
</feature>
<organism evidence="2 3">
    <name type="scientific">Zingiber officinale</name>
    <name type="common">Ginger</name>
    <name type="synonym">Amomum zingiber</name>
    <dbReference type="NCBI Taxonomy" id="94328"/>
    <lineage>
        <taxon>Eukaryota</taxon>
        <taxon>Viridiplantae</taxon>
        <taxon>Streptophyta</taxon>
        <taxon>Embryophyta</taxon>
        <taxon>Tracheophyta</taxon>
        <taxon>Spermatophyta</taxon>
        <taxon>Magnoliopsida</taxon>
        <taxon>Liliopsida</taxon>
        <taxon>Zingiberales</taxon>
        <taxon>Zingiberaceae</taxon>
        <taxon>Zingiber</taxon>
    </lineage>
</organism>
<evidence type="ECO:0000256" key="1">
    <source>
        <dbReference type="SAM" id="MobiDB-lite"/>
    </source>
</evidence>